<name>A0A6N7IY00_9FIRM</name>
<dbReference type="GO" id="GO:0006508">
    <property type="term" value="P:proteolysis"/>
    <property type="evidence" value="ECO:0007669"/>
    <property type="project" value="InterPro"/>
</dbReference>
<keyword evidence="12" id="KW-1185">Reference proteome</keyword>
<feature type="active site" description="Proton acceptor" evidence="7">
    <location>
        <position position="88"/>
    </location>
</feature>
<dbReference type="Pfam" id="PF00768">
    <property type="entry name" value="Peptidase_S11"/>
    <property type="match status" value="1"/>
</dbReference>
<dbReference type="PANTHER" id="PTHR21581">
    <property type="entry name" value="D-ALANYL-D-ALANINE CARBOXYPEPTIDASE"/>
    <property type="match status" value="1"/>
</dbReference>
<accession>A0A6N7IY00</accession>
<sequence length="308" mass="33375">MSAAFILTGCSSEIKQQYSLIPRAKQYGLIKESTASLLGSQYCQYVPDSSGVSDNKTVYAAGAFNDTLGKTVYSQNLLKKIYPASTTKILTAYCALKYGDLKQVITVSRNAVDLPAGSSAANLKAGDKMTLEDLLKAMLIVSGNDAATAIAEAISGSVSDFAKLMNKEAASMGATHSNFVNANGLHDDNHYTCAYDMYIIFHNALKYPEFKKIIQAASMKATVTHADGRSEKVTYESTNLYKTKKFKVPDNITVVGGKTGTTDSAGYCLVLLSKNKQGQQIITTVFKAVNRWELYQMTNRLLTSFAST</sequence>
<keyword evidence="5" id="KW-0573">Peptidoglycan synthesis</keyword>
<evidence type="ECO:0000256" key="8">
    <source>
        <dbReference type="PIRSR" id="PIRSR618044-2"/>
    </source>
</evidence>
<dbReference type="GO" id="GO:0008360">
    <property type="term" value="P:regulation of cell shape"/>
    <property type="evidence" value="ECO:0007669"/>
    <property type="project" value="UniProtKB-KW"/>
</dbReference>
<proteinExistence type="inferred from homology"/>
<keyword evidence="2" id="KW-0732">Signal</keyword>
<evidence type="ECO:0000256" key="2">
    <source>
        <dbReference type="ARBA" id="ARBA00022729"/>
    </source>
</evidence>
<keyword evidence="3" id="KW-0378">Hydrolase</keyword>
<keyword evidence="4" id="KW-0133">Cell shape</keyword>
<dbReference type="GO" id="GO:0071555">
    <property type="term" value="P:cell wall organization"/>
    <property type="evidence" value="ECO:0007669"/>
    <property type="project" value="UniProtKB-KW"/>
</dbReference>
<protein>
    <submittedName>
        <fullName evidence="11">D-alanyl-D-alanine carboxypeptidase</fullName>
    </submittedName>
</protein>
<dbReference type="Proteomes" id="UP000460257">
    <property type="component" value="Unassembled WGS sequence"/>
</dbReference>
<evidence type="ECO:0000256" key="5">
    <source>
        <dbReference type="ARBA" id="ARBA00022984"/>
    </source>
</evidence>
<dbReference type="InterPro" id="IPR018044">
    <property type="entry name" value="Peptidase_S11"/>
</dbReference>
<evidence type="ECO:0000256" key="1">
    <source>
        <dbReference type="ARBA" id="ARBA00007164"/>
    </source>
</evidence>
<gene>
    <name evidence="11" type="ORF">FRC54_01395</name>
</gene>
<reference evidence="11" key="1">
    <citation type="journal article" date="2020" name="Appl. Environ. Microbiol.">
        <title>Medium-Chain Fatty Acid Synthesis by 'Candidatus Weimeria bifida' gen. nov., sp. nov., and 'Candidatus Pseudoramibacter fermentans' sp. nov.</title>
        <authorList>
            <person name="Scarborough M.J."/>
            <person name="Myers K.S."/>
            <person name="Donohue T.J."/>
            <person name="Noguera D.R."/>
        </authorList>
    </citation>
    <scope>NUCLEOTIDE SEQUENCE</scope>
    <source>
        <strain evidence="11">LCO1.1</strain>
    </source>
</reference>
<evidence type="ECO:0000256" key="7">
    <source>
        <dbReference type="PIRSR" id="PIRSR618044-1"/>
    </source>
</evidence>
<feature type="active site" description="Acyl-ester intermediate" evidence="7">
    <location>
        <position position="85"/>
    </location>
</feature>
<keyword evidence="6" id="KW-0961">Cell wall biogenesis/degradation</keyword>
<comment type="caution">
    <text evidence="11">The sequence shown here is derived from an EMBL/GenBank/DDBJ whole genome shotgun (WGS) entry which is preliminary data.</text>
</comment>
<comment type="similarity">
    <text evidence="1 9">Belongs to the peptidase S11 family.</text>
</comment>
<feature type="active site" evidence="7">
    <location>
        <position position="142"/>
    </location>
</feature>
<dbReference type="GO" id="GO:0009002">
    <property type="term" value="F:serine-type D-Ala-D-Ala carboxypeptidase activity"/>
    <property type="evidence" value="ECO:0007669"/>
    <property type="project" value="InterPro"/>
</dbReference>
<dbReference type="PANTHER" id="PTHR21581:SF33">
    <property type="entry name" value="D-ALANYL-D-ALANINE CARBOXYPEPTIDASE DACB"/>
    <property type="match status" value="1"/>
</dbReference>
<evidence type="ECO:0000313" key="11">
    <source>
        <dbReference type="EMBL" id="MQN00642.1"/>
    </source>
</evidence>
<evidence type="ECO:0000256" key="3">
    <source>
        <dbReference type="ARBA" id="ARBA00022801"/>
    </source>
</evidence>
<dbReference type="AlphaFoldDB" id="A0A6N7IY00"/>
<keyword evidence="11" id="KW-0645">Protease</keyword>
<evidence type="ECO:0000256" key="4">
    <source>
        <dbReference type="ARBA" id="ARBA00022960"/>
    </source>
</evidence>
<dbReference type="InterPro" id="IPR001967">
    <property type="entry name" value="Peptidase_S11_N"/>
</dbReference>
<evidence type="ECO:0000259" key="10">
    <source>
        <dbReference type="Pfam" id="PF00768"/>
    </source>
</evidence>
<organism evidence="11 12">
    <name type="scientific">Candidatus Weimeria bifida</name>
    <dbReference type="NCBI Taxonomy" id="2599074"/>
    <lineage>
        <taxon>Bacteria</taxon>
        <taxon>Bacillati</taxon>
        <taxon>Bacillota</taxon>
        <taxon>Clostridia</taxon>
        <taxon>Lachnospirales</taxon>
        <taxon>Lachnospiraceae</taxon>
        <taxon>Candidatus Weimeria</taxon>
    </lineage>
</organism>
<keyword evidence="11" id="KW-0121">Carboxypeptidase</keyword>
<dbReference type="PRINTS" id="PR00725">
    <property type="entry name" value="DADACBPTASE1"/>
</dbReference>
<dbReference type="Gene3D" id="3.40.710.10">
    <property type="entry name" value="DD-peptidase/beta-lactamase superfamily"/>
    <property type="match status" value="1"/>
</dbReference>
<dbReference type="GO" id="GO:0009252">
    <property type="term" value="P:peptidoglycan biosynthetic process"/>
    <property type="evidence" value="ECO:0007669"/>
    <property type="project" value="UniProtKB-KW"/>
</dbReference>
<dbReference type="EMBL" id="VOGC01000002">
    <property type="protein sequence ID" value="MQN00642.1"/>
    <property type="molecule type" value="Genomic_DNA"/>
</dbReference>
<dbReference type="InterPro" id="IPR012338">
    <property type="entry name" value="Beta-lactam/transpept-like"/>
</dbReference>
<feature type="binding site" evidence="8">
    <location>
        <position position="258"/>
    </location>
    <ligand>
        <name>substrate</name>
    </ligand>
</feature>
<evidence type="ECO:0000256" key="9">
    <source>
        <dbReference type="RuleBase" id="RU004016"/>
    </source>
</evidence>
<feature type="domain" description="Peptidase S11 D-alanyl-D-alanine carboxypeptidase A N-terminal" evidence="10">
    <location>
        <begin position="67"/>
        <end position="288"/>
    </location>
</feature>
<evidence type="ECO:0000256" key="6">
    <source>
        <dbReference type="ARBA" id="ARBA00023316"/>
    </source>
</evidence>
<dbReference type="SUPFAM" id="SSF56601">
    <property type="entry name" value="beta-lactamase/transpeptidase-like"/>
    <property type="match status" value="1"/>
</dbReference>
<evidence type="ECO:0000313" key="12">
    <source>
        <dbReference type="Proteomes" id="UP000460257"/>
    </source>
</evidence>